<sequence>MSSILDLLPDSWRTDVTVTGPSQRTADGMRAPADPPVAVAGVVVVPSSAAPPADGSLAPPEGSEDTAMLYAAPGAQIRHRDVVTVPAPHPLAGSWLVDRSPSHWPLGVAITMTRRHQEV</sequence>
<accession>A0A1L7RMC1</accession>
<name>A0A1L7RMC1_9ACTO</name>
<protein>
    <submittedName>
        <fullName evidence="2">Uncharacterized protein</fullName>
    </submittedName>
</protein>
<dbReference type="EMBL" id="LK995479">
    <property type="protein sequence ID" value="CED90618.1"/>
    <property type="molecule type" value="Genomic_DNA"/>
</dbReference>
<feature type="region of interest" description="Disordered" evidence="1">
    <location>
        <begin position="14"/>
        <end position="34"/>
    </location>
</feature>
<organism evidence="2">
    <name type="scientific">Actinomyces succiniciruminis</name>
    <dbReference type="NCBI Taxonomy" id="1522002"/>
    <lineage>
        <taxon>Bacteria</taxon>
        <taxon>Bacillati</taxon>
        <taxon>Actinomycetota</taxon>
        <taxon>Actinomycetes</taxon>
        <taxon>Actinomycetales</taxon>
        <taxon>Actinomycetaceae</taxon>
        <taxon>Actinomyces</taxon>
    </lineage>
</organism>
<dbReference type="RefSeq" id="WP_210579268.1">
    <property type="nucleotide sequence ID" value="NZ_LK995479.1"/>
</dbReference>
<dbReference type="AlphaFoldDB" id="A0A1L7RMC1"/>
<proteinExistence type="predicted"/>
<reference evidence="2" key="1">
    <citation type="submission" date="2014-07" db="EMBL/GenBank/DDBJ databases">
        <authorList>
            <person name="Zhang J.E."/>
            <person name="Yang H."/>
            <person name="Guo J."/>
            <person name="Deng Z."/>
            <person name="Luo H."/>
            <person name="Luo M."/>
            <person name="Zhao B."/>
        </authorList>
    </citation>
    <scope>NUCLEOTIDE SEQUENCE</scope>
    <source>
        <strain evidence="2">AM4</strain>
    </source>
</reference>
<evidence type="ECO:0000256" key="1">
    <source>
        <dbReference type="SAM" id="MobiDB-lite"/>
    </source>
</evidence>
<feature type="compositionally biased region" description="Polar residues" evidence="1">
    <location>
        <begin position="14"/>
        <end position="25"/>
    </location>
</feature>
<gene>
    <name evidence="2" type="ORF">AAM4_0786</name>
</gene>
<evidence type="ECO:0000313" key="2">
    <source>
        <dbReference type="EMBL" id="CED90618.1"/>
    </source>
</evidence>